<dbReference type="InterPro" id="IPR032774">
    <property type="entry name" value="WG_beta_rep"/>
</dbReference>
<protein>
    <recommendedName>
        <fullName evidence="2">WG repeat-containing protein</fullName>
    </recommendedName>
</protein>
<evidence type="ECO:0000313" key="1">
    <source>
        <dbReference type="EMBL" id="CAA6827841.1"/>
    </source>
</evidence>
<name>A0A6S6UBX3_9BACT</name>
<gene>
    <name evidence="1" type="ORF">HELGO_WM53684</name>
</gene>
<dbReference type="PANTHER" id="PTHR37841">
    <property type="entry name" value="GLR2918 PROTEIN"/>
    <property type="match status" value="1"/>
</dbReference>
<dbReference type="Pfam" id="PF14903">
    <property type="entry name" value="WG_beta_rep"/>
    <property type="match status" value="3"/>
</dbReference>
<sequence length="501" mass="59213">MHYRISISFILFFALQIVLFAQEDSSSYNKKYAFKPKDMTKDLEVGQEFLYVDGIYKVWDGERFNWGFYKEETKEKLTKPKYDTITYRYLHQEKKGFYRIKENGKWGMLKEDRSVWVPVQYDALNYITKRQHPYISIELKNKYGVLSPSGTPILEAIYEDILFDGYRYKVKKGDKWGLKNSKGEALIPTCFDQIGDHQYISHTRVRIGKKWSVYNWIKDNPCNTEKKYDDIDYFSRFFVVREKGKFALLDINAKEVLPFEYDFMSPFFLKYLNTILVGKDKKVGLLRIDSTDKVHTSIPIEYNDIWIDENNFKLKVRLGDKIDYYYGNQTLFDLAYNDVQYYEDINRMMVKKGAKWGMLTVDGEPIIPIAYSKIHVMNENQFMVQKGTKWGVLNAKGVELIPAIYDEFDYRPKKKIFFVRKKGKWGIVSITKGVILPPKYEDMCTLSNRTYLVQIKGLWGVVAGGGRVIIPAEYSFYEYKYKDREVVLIHADGRVKKYDLR</sequence>
<reference evidence="1" key="1">
    <citation type="submission" date="2020-01" db="EMBL/GenBank/DDBJ databases">
        <authorList>
            <person name="Meier V. D."/>
            <person name="Meier V D."/>
        </authorList>
    </citation>
    <scope>NUCLEOTIDE SEQUENCE</scope>
    <source>
        <strain evidence="1">HLG_WM_MAG_10</strain>
    </source>
</reference>
<accession>A0A6S6UBX3</accession>
<evidence type="ECO:0008006" key="2">
    <source>
        <dbReference type="Google" id="ProtNLM"/>
    </source>
</evidence>
<organism evidence="1">
    <name type="scientific">uncultured Aureispira sp</name>
    <dbReference type="NCBI Taxonomy" id="1331704"/>
    <lineage>
        <taxon>Bacteria</taxon>
        <taxon>Pseudomonadati</taxon>
        <taxon>Bacteroidota</taxon>
        <taxon>Saprospiria</taxon>
        <taxon>Saprospirales</taxon>
        <taxon>Saprospiraceae</taxon>
        <taxon>Aureispira</taxon>
        <taxon>environmental samples</taxon>
    </lineage>
</organism>
<dbReference type="EMBL" id="CACVAQ010000413">
    <property type="protein sequence ID" value="CAA6827841.1"/>
    <property type="molecule type" value="Genomic_DNA"/>
</dbReference>
<dbReference type="PANTHER" id="PTHR37841:SF1">
    <property type="entry name" value="DUF3298 DOMAIN-CONTAINING PROTEIN"/>
    <property type="match status" value="1"/>
</dbReference>
<dbReference type="AlphaFoldDB" id="A0A6S6UBX3"/>
<proteinExistence type="predicted"/>